<evidence type="ECO:0000313" key="4">
    <source>
        <dbReference type="EMBL" id="MBB5335452.1"/>
    </source>
</evidence>
<comment type="caution">
    <text evidence="4">The sequence shown here is derived from an EMBL/GenBank/DDBJ whole genome shotgun (WGS) entry which is preliminary data.</text>
</comment>
<organism evidence="4 5">
    <name type="scientific">Pectinatus brassicae</name>
    <dbReference type="NCBI Taxonomy" id="862415"/>
    <lineage>
        <taxon>Bacteria</taxon>
        <taxon>Bacillati</taxon>
        <taxon>Bacillota</taxon>
        <taxon>Negativicutes</taxon>
        <taxon>Selenomonadales</taxon>
        <taxon>Selenomonadaceae</taxon>
        <taxon>Pectinatus</taxon>
    </lineage>
</organism>
<evidence type="ECO:0000256" key="2">
    <source>
        <dbReference type="PROSITE-ProRule" id="PRU00284"/>
    </source>
</evidence>
<keyword evidence="5" id="KW-1185">Reference proteome</keyword>
<dbReference type="PANTHER" id="PTHR32089">
    <property type="entry name" value="METHYL-ACCEPTING CHEMOTAXIS PROTEIN MCPB"/>
    <property type="match status" value="1"/>
</dbReference>
<proteinExistence type="predicted"/>
<evidence type="ECO:0000313" key="5">
    <source>
        <dbReference type="Proteomes" id="UP000559117"/>
    </source>
</evidence>
<feature type="domain" description="Methyl-accepting transducer" evidence="3">
    <location>
        <begin position="158"/>
        <end position="345"/>
    </location>
</feature>
<dbReference type="PANTHER" id="PTHR32089:SF112">
    <property type="entry name" value="LYSOZYME-LIKE PROTEIN-RELATED"/>
    <property type="match status" value="1"/>
</dbReference>
<dbReference type="PROSITE" id="PS50111">
    <property type="entry name" value="CHEMOTAXIS_TRANSDUC_2"/>
    <property type="match status" value="1"/>
</dbReference>
<dbReference type="InterPro" id="IPR004089">
    <property type="entry name" value="MCPsignal_dom"/>
</dbReference>
<dbReference type="EMBL" id="JACHFH010000005">
    <property type="protein sequence ID" value="MBB5335452.1"/>
    <property type="molecule type" value="Genomic_DNA"/>
</dbReference>
<evidence type="ECO:0000256" key="1">
    <source>
        <dbReference type="ARBA" id="ARBA00023224"/>
    </source>
</evidence>
<dbReference type="SUPFAM" id="SSF58104">
    <property type="entry name" value="Methyl-accepting chemotaxis protein (MCP) signaling domain"/>
    <property type="match status" value="1"/>
</dbReference>
<accession>A0A840UMH3</accession>
<dbReference type="Pfam" id="PF10114">
    <property type="entry name" value="PocR"/>
    <property type="match status" value="1"/>
</dbReference>
<keyword evidence="1 2" id="KW-0807">Transducer</keyword>
<reference evidence="4 5" key="1">
    <citation type="submission" date="2020-08" db="EMBL/GenBank/DDBJ databases">
        <title>Genomic Encyclopedia of Type Strains, Phase IV (KMG-IV): sequencing the most valuable type-strain genomes for metagenomic binning, comparative biology and taxonomic classification.</title>
        <authorList>
            <person name="Goeker M."/>
        </authorList>
    </citation>
    <scope>NUCLEOTIDE SEQUENCE [LARGE SCALE GENOMIC DNA]</scope>
    <source>
        <strain evidence="4 5">DSM 24661</strain>
    </source>
</reference>
<dbReference type="SMART" id="SM00283">
    <property type="entry name" value="MA"/>
    <property type="match status" value="1"/>
</dbReference>
<gene>
    <name evidence="4" type="ORF">HNR32_000577</name>
</gene>
<name>A0A840UMH3_9FIRM</name>
<dbReference type="AlphaFoldDB" id="A0A840UMH3"/>
<evidence type="ECO:0000259" key="3">
    <source>
        <dbReference type="PROSITE" id="PS50111"/>
    </source>
</evidence>
<dbReference type="RefSeq" id="WP_183859464.1">
    <property type="nucleotide sequence ID" value="NZ_JACHFH010000005.1"/>
</dbReference>
<sequence length="345" mass="37873">MDELNNSNELANLKVQDIFDMDFLQEFQDHFARSLGITAVTVDLTGTPITHPTDWTKFCMEYTRGTTLGNQRCQECDRLGGERAAKSGKPAVYECHAGLMDFAAPILLNGQQIGSILGGQAVIGEVDEDKFRRIAAEIGADPDKYVEEVKKIKYVPKENLEHAAQVLFLMANTFSKIGYYQYQLRKISESINDTVMHVSASMEELAASANDVDENQKALNKEIQHVDEVSGKINEFTNLIKDIATQTQLLGLNASIEAARAGTSGAGFGVVAEEIRKLADNSKETVEKIREFTGMINHSVNETVSKGEATSQIVSQQSSAIEESANDLTGLSETASKLYELAHQK</sequence>
<dbReference type="GO" id="GO:0016020">
    <property type="term" value="C:membrane"/>
    <property type="evidence" value="ECO:0007669"/>
    <property type="project" value="InterPro"/>
</dbReference>
<dbReference type="Pfam" id="PF00015">
    <property type="entry name" value="MCPsignal"/>
    <property type="match status" value="1"/>
</dbReference>
<dbReference type="Proteomes" id="UP000559117">
    <property type="component" value="Unassembled WGS sequence"/>
</dbReference>
<dbReference type="GO" id="GO:0007165">
    <property type="term" value="P:signal transduction"/>
    <property type="evidence" value="ECO:0007669"/>
    <property type="project" value="UniProtKB-KW"/>
</dbReference>
<protein>
    <submittedName>
        <fullName evidence="4">Ligand-binding sensor protein</fullName>
    </submittedName>
</protein>
<dbReference type="Gene3D" id="1.10.287.950">
    <property type="entry name" value="Methyl-accepting chemotaxis protein"/>
    <property type="match status" value="1"/>
</dbReference>
<dbReference type="InterPro" id="IPR018771">
    <property type="entry name" value="PocR_dom"/>
</dbReference>